<evidence type="ECO:0000313" key="1">
    <source>
        <dbReference type="EMBL" id="EFV43939.1"/>
    </source>
</evidence>
<accession>E5Y7S3</accession>
<proteinExistence type="predicted"/>
<evidence type="ECO:0000313" key="2">
    <source>
        <dbReference type="Proteomes" id="UP000006034"/>
    </source>
</evidence>
<gene>
    <name evidence="1" type="ORF">HMPREF0179_02238</name>
</gene>
<protein>
    <recommendedName>
        <fullName evidence="3">Surface carbohydrate biosynthesis protein</fullName>
    </recommendedName>
</protein>
<dbReference type="NCBIfam" id="TIGR04326">
    <property type="entry name" value="O_ant_LIC13510"/>
    <property type="match status" value="1"/>
</dbReference>
<reference evidence="1 2" key="2">
    <citation type="submission" date="2013-04" db="EMBL/GenBank/DDBJ databases">
        <title>The Genome Sequence of Bilophila wadsworthia 3_1_6.</title>
        <authorList>
            <consortium name="The Broad Institute Genomics Platform"/>
            <person name="Earl A."/>
            <person name="Ward D."/>
            <person name="Feldgarden M."/>
            <person name="Gevers D."/>
            <person name="Sibley C."/>
            <person name="Strauss J."/>
            <person name="Allen-Vercoe E."/>
            <person name="Walker B."/>
            <person name="Young S."/>
            <person name="Zeng Q."/>
            <person name="Gargeya S."/>
            <person name="Fitzgerald M."/>
            <person name="Haas B."/>
            <person name="Abouelleil A."/>
            <person name="Allen A.W."/>
            <person name="Alvarado L."/>
            <person name="Arachchi H.M."/>
            <person name="Berlin A.M."/>
            <person name="Chapman S.B."/>
            <person name="Gainer-Dewar J."/>
            <person name="Goldberg J."/>
            <person name="Griggs A."/>
            <person name="Gujja S."/>
            <person name="Hansen M."/>
            <person name="Howarth C."/>
            <person name="Imamovic A."/>
            <person name="Ireland A."/>
            <person name="Larimer J."/>
            <person name="McCowan C."/>
            <person name="Murphy C."/>
            <person name="Pearson M."/>
            <person name="Poon T.W."/>
            <person name="Priest M."/>
            <person name="Roberts A."/>
            <person name="Saif S."/>
            <person name="Shea T."/>
            <person name="Sisk P."/>
            <person name="Sykes S."/>
            <person name="Wortman J."/>
            <person name="Nusbaum C."/>
            <person name="Birren B."/>
        </authorList>
    </citation>
    <scope>NUCLEOTIDE SEQUENCE [LARGE SCALE GENOMIC DNA]</scope>
    <source>
        <strain evidence="1 2">3_1_6</strain>
    </source>
</reference>
<dbReference type="eggNOG" id="ENOG50335A6">
    <property type="taxonomic scope" value="Bacteria"/>
</dbReference>
<dbReference type="HOGENOM" id="CLU_430035_0_0_7"/>
<dbReference type="Proteomes" id="UP000006034">
    <property type="component" value="Unassembled WGS sequence"/>
</dbReference>
<organism evidence="1 2">
    <name type="scientific">Bilophila wadsworthia (strain 3_1_6)</name>
    <dbReference type="NCBI Taxonomy" id="563192"/>
    <lineage>
        <taxon>Bacteria</taxon>
        <taxon>Pseudomonadati</taxon>
        <taxon>Thermodesulfobacteriota</taxon>
        <taxon>Desulfovibrionia</taxon>
        <taxon>Desulfovibrionales</taxon>
        <taxon>Desulfovibrionaceae</taxon>
        <taxon>Bilophila</taxon>
    </lineage>
</organism>
<name>E5Y7S3_BILW3</name>
<dbReference type="GeneID" id="78085380"/>
<dbReference type="EMBL" id="ADCP02000001">
    <property type="protein sequence ID" value="EFV43939.1"/>
    <property type="molecule type" value="Genomic_DNA"/>
</dbReference>
<dbReference type="OrthoDB" id="341799at2"/>
<evidence type="ECO:0008006" key="3">
    <source>
        <dbReference type="Google" id="ProtNLM"/>
    </source>
</evidence>
<reference evidence="1 2" key="1">
    <citation type="submission" date="2010-10" db="EMBL/GenBank/DDBJ databases">
        <authorList>
            <consortium name="The Broad Institute Genome Sequencing Platform"/>
            <person name="Ward D."/>
            <person name="Earl A."/>
            <person name="Feldgarden M."/>
            <person name="Young S.K."/>
            <person name="Gargeya S."/>
            <person name="Zeng Q."/>
            <person name="Alvarado L."/>
            <person name="Berlin A."/>
            <person name="Bochicchio J."/>
            <person name="Chapman S.B."/>
            <person name="Chen Z."/>
            <person name="Freedman E."/>
            <person name="Gellesch M."/>
            <person name="Goldberg J."/>
            <person name="Griggs A."/>
            <person name="Gujja S."/>
            <person name="Heilman E."/>
            <person name="Heiman D."/>
            <person name="Howarth C."/>
            <person name="Mehta T."/>
            <person name="Neiman D."/>
            <person name="Pearson M."/>
            <person name="Roberts A."/>
            <person name="Saif S."/>
            <person name="Shea T."/>
            <person name="Shenoy N."/>
            <person name="Sisk P."/>
            <person name="Stolte C."/>
            <person name="Sykes S."/>
            <person name="White J."/>
            <person name="Yandava C."/>
            <person name="Allen-Vercoe E."/>
            <person name="Sibley C."/>
            <person name="Ambrose C.E."/>
            <person name="Strauss J."/>
            <person name="Daigneault M."/>
            <person name="Haas B."/>
            <person name="Nusbaum C."/>
            <person name="Birren B."/>
        </authorList>
    </citation>
    <scope>NUCLEOTIDE SEQUENCE [LARGE SCALE GENOMIC DNA]</scope>
    <source>
        <strain evidence="1 2">3_1_6</strain>
    </source>
</reference>
<comment type="caution">
    <text evidence="1">The sequence shown here is derived from an EMBL/GenBank/DDBJ whole genome shotgun (WGS) entry which is preliminary data.</text>
</comment>
<dbReference type="RefSeq" id="WP_005028055.1">
    <property type="nucleotide sequence ID" value="NZ_KE150238.1"/>
</dbReference>
<keyword evidence="2" id="KW-1185">Reference proteome</keyword>
<sequence>MATLILLNKTELPKGTPSEALVAVWDKGSVPDGQISIPVELNERLLPIRDDLAAWTYETGCARINGKLLEEHLRADDNLSMWWCSTLVEKHPKVTHNLFPALKLRALELLLDEKGVTRLELCAAAGADPWMEDVLGRFCKATGREFTVRRIGGAEAAQPEGLKAKLKACYYRLPAPVKALVRFPAWLWIVRRRLPRTPLSRPALPEGVKPASIVTYFPNIDMAAAKNGRFRSRYWEKLHDALQPADGKPNRVNWVFLYFPAPQCSFPDAIKLRDRFRANGQDGASFHFLEEFLTNGDIAKSLVRFGKLLLSSRAVEPQVRELFRFPGSQMDLWPVLKDNWGDSTRGWRALERCLMREAFRRYAEWAGPQEWTTFPQENCPWERMLCQSMHDGDAGPVYGAQHSTVRPTDFRYFDDPRMINDPACRRAMPELWLCNGTGAQDALLAGHMPEDRTALVEALRYLYLAPKPDAEAAPETPAKPTRLLIVTSFFADETDAHLATLAASAKAGTLDGWEVVVKPHPYLPVVERLKNLYGGAEPPCVVDGPIGNFLTPGTVVWASNSTTVALEAAFRKLPVLVQAAEDDVDLCPLQGLPGVVNVRTVSDVAAALAAPKAPGLPPDYLALDPELPRWKERLGL</sequence>
<dbReference type="InterPro" id="IPR027613">
    <property type="entry name" value="O_ant_LIC13510"/>
</dbReference>
<dbReference type="AlphaFoldDB" id="E5Y7S3"/>